<sequence length="267" mass="29583">MPMNDTTAPSAVLCPTEHAKVFEYGTDAQVIRAALPALLDDPLYCASPYRPRQTIDLDSIPDKQLYNCIPTVLRWNLKAQASRAADILHQLRRLEAIHGPLVVVVVDFPFSGSLYDPATVEQAVRVVRLVVDLNYSALWKLERARGGRLHLHITTAPAGLLARPLLPIKDRQTVYNLEGHANYLAKPGDARLCRADHDRHPHPHGIVSGVLEYIHARSGGSVDSSDWARVPCLRGWRIGEMERAAVEAGTLDRPKAREKSPRKPKAA</sequence>
<accession>A0ABQ2H1V7</accession>
<feature type="compositionally biased region" description="Basic and acidic residues" evidence="1">
    <location>
        <begin position="247"/>
        <end position="261"/>
    </location>
</feature>
<keyword evidence="3" id="KW-1185">Reference proteome</keyword>
<organism evidence="2 3">
    <name type="scientific">Deinococcus aerophilus</name>
    <dbReference type="NCBI Taxonomy" id="522488"/>
    <lineage>
        <taxon>Bacteria</taxon>
        <taxon>Thermotogati</taxon>
        <taxon>Deinococcota</taxon>
        <taxon>Deinococci</taxon>
        <taxon>Deinococcales</taxon>
        <taxon>Deinococcaceae</taxon>
        <taxon>Deinococcus</taxon>
    </lineage>
</organism>
<evidence type="ECO:0000256" key="1">
    <source>
        <dbReference type="SAM" id="MobiDB-lite"/>
    </source>
</evidence>
<evidence type="ECO:0000313" key="3">
    <source>
        <dbReference type="Proteomes" id="UP000661918"/>
    </source>
</evidence>
<name>A0ABQ2H1V7_9DEIO</name>
<dbReference type="EMBL" id="BMOM01000054">
    <property type="protein sequence ID" value="GGM21893.1"/>
    <property type="molecule type" value="Genomic_DNA"/>
</dbReference>
<dbReference type="Proteomes" id="UP000661918">
    <property type="component" value="Unassembled WGS sequence"/>
</dbReference>
<evidence type="ECO:0000313" key="2">
    <source>
        <dbReference type="EMBL" id="GGM21893.1"/>
    </source>
</evidence>
<feature type="region of interest" description="Disordered" evidence="1">
    <location>
        <begin position="247"/>
        <end position="267"/>
    </location>
</feature>
<proteinExistence type="predicted"/>
<comment type="caution">
    <text evidence="2">The sequence shown here is derived from an EMBL/GenBank/DDBJ whole genome shotgun (WGS) entry which is preliminary data.</text>
</comment>
<protein>
    <submittedName>
        <fullName evidence="2">Uncharacterized protein</fullName>
    </submittedName>
</protein>
<reference evidence="3" key="1">
    <citation type="journal article" date="2019" name="Int. J. Syst. Evol. Microbiol.">
        <title>The Global Catalogue of Microorganisms (GCM) 10K type strain sequencing project: providing services to taxonomists for standard genome sequencing and annotation.</title>
        <authorList>
            <consortium name="The Broad Institute Genomics Platform"/>
            <consortium name="The Broad Institute Genome Sequencing Center for Infectious Disease"/>
            <person name="Wu L."/>
            <person name="Ma J."/>
        </authorList>
    </citation>
    <scope>NUCLEOTIDE SEQUENCE [LARGE SCALE GENOMIC DNA]</scope>
    <source>
        <strain evidence="3">JCM 15443</strain>
    </source>
</reference>
<gene>
    <name evidence="2" type="ORF">GCM10010841_32210</name>
</gene>